<evidence type="ECO:0000256" key="1">
    <source>
        <dbReference type="ARBA" id="ARBA00004651"/>
    </source>
</evidence>
<dbReference type="RefSeq" id="WP_353110900.1">
    <property type="nucleotide sequence ID" value="NZ_APND01000002.1"/>
</dbReference>
<feature type="domain" description="PLD phosphodiesterase" evidence="7">
    <location>
        <begin position="228"/>
        <end position="255"/>
    </location>
</feature>
<feature type="transmembrane region" description="Helical" evidence="6">
    <location>
        <begin position="12"/>
        <end position="34"/>
    </location>
</feature>
<dbReference type="PANTHER" id="PTHR21248:SF22">
    <property type="entry name" value="PHOSPHOLIPASE D"/>
    <property type="match status" value="1"/>
</dbReference>
<keyword evidence="3 6" id="KW-0812">Transmembrane</keyword>
<evidence type="ECO:0000259" key="7">
    <source>
        <dbReference type="PROSITE" id="PS50035"/>
    </source>
</evidence>
<keyword evidence="9" id="KW-1185">Reference proteome</keyword>
<comment type="caution">
    <text evidence="8">The sequence shown here is derived from an EMBL/GenBank/DDBJ whole genome shotgun (WGS) entry which is preliminary data.</text>
</comment>
<dbReference type="PANTHER" id="PTHR21248">
    <property type="entry name" value="CARDIOLIPIN SYNTHASE"/>
    <property type="match status" value="1"/>
</dbReference>
<dbReference type="InterPro" id="IPR001736">
    <property type="entry name" value="PLipase_D/transphosphatidylase"/>
</dbReference>
<keyword evidence="4 6" id="KW-1133">Transmembrane helix</keyword>
<dbReference type="SUPFAM" id="SSF56024">
    <property type="entry name" value="Phospholipase D/nuclease"/>
    <property type="match status" value="2"/>
</dbReference>
<evidence type="ECO:0000256" key="5">
    <source>
        <dbReference type="ARBA" id="ARBA00023136"/>
    </source>
</evidence>
<dbReference type="InterPro" id="IPR025202">
    <property type="entry name" value="PLD-like_dom"/>
</dbReference>
<evidence type="ECO:0000256" key="4">
    <source>
        <dbReference type="ARBA" id="ARBA00022989"/>
    </source>
</evidence>
<dbReference type="SMART" id="SM00155">
    <property type="entry name" value="PLDc"/>
    <property type="match status" value="2"/>
</dbReference>
<feature type="domain" description="PLD phosphodiesterase" evidence="7">
    <location>
        <begin position="405"/>
        <end position="427"/>
    </location>
</feature>
<dbReference type="Proteomes" id="UP001460888">
    <property type="component" value="Unassembled WGS sequence"/>
</dbReference>
<evidence type="ECO:0000256" key="2">
    <source>
        <dbReference type="ARBA" id="ARBA00022475"/>
    </source>
</evidence>
<name>A0ABV2B1K8_9GAMM</name>
<dbReference type="Gene3D" id="3.30.870.10">
    <property type="entry name" value="Endonuclease Chain A"/>
    <property type="match status" value="3"/>
</dbReference>
<feature type="transmembrane region" description="Helical" evidence="6">
    <location>
        <begin position="46"/>
        <end position="67"/>
    </location>
</feature>
<comment type="subcellular location">
    <subcellularLocation>
        <location evidence="1">Cell membrane</location>
        <topology evidence="1">Multi-pass membrane protein</topology>
    </subcellularLocation>
</comment>
<dbReference type="EMBL" id="APND01000002">
    <property type="protein sequence ID" value="MES1929412.1"/>
    <property type="molecule type" value="Genomic_DNA"/>
</dbReference>
<keyword evidence="5 6" id="KW-0472">Membrane</keyword>
<evidence type="ECO:0000256" key="3">
    <source>
        <dbReference type="ARBA" id="ARBA00022692"/>
    </source>
</evidence>
<accession>A0ABV2B1K8</accession>
<dbReference type="Pfam" id="PF13396">
    <property type="entry name" value="PLDc_N"/>
    <property type="match status" value="1"/>
</dbReference>
<proteinExistence type="predicted"/>
<evidence type="ECO:0000256" key="6">
    <source>
        <dbReference type="SAM" id="Phobius"/>
    </source>
</evidence>
<dbReference type="PROSITE" id="PS50035">
    <property type="entry name" value="PLD"/>
    <property type="match status" value="2"/>
</dbReference>
<evidence type="ECO:0000313" key="9">
    <source>
        <dbReference type="Proteomes" id="UP001460888"/>
    </source>
</evidence>
<reference evidence="8 9" key="1">
    <citation type="submission" date="2013-03" db="EMBL/GenBank/DDBJ databases">
        <title>Salinisphaera dokdonensis CL-ES53 Genome Sequencing.</title>
        <authorList>
            <person name="Li C."/>
            <person name="Lai Q."/>
            <person name="Shao Z."/>
        </authorList>
    </citation>
    <scope>NUCLEOTIDE SEQUENCE [LARGE SCALE GENOMIC DNA]</scope>
    <source>
        <strain evidence="8 9">CL-ES53</strain>
    </source>
</reference>
<sequence length="487" mass="54389">MNLPDYLTAPELLSLLRFWATVIVLAGSALVASVHALLTRETPASAFGWIGVSVLFPPVGPLLYYMFGVNRVRIRARRLDRQSRHGLGARQPGAYAELRDYSEVLDRRRLGLAAAGDRLSAWPVVAGNGVDMLHNGEQAYPPMLEAIEKAHRFVYLTTYIFETNKVGKRFIDALGRAAERGVDVRVLIDGVGEYYAWPGRRAVALLKRQNVQAARFLPPRLLPPSLRINLRNHRKILVTDAGVAFTGGMNIGDRHFYADGRGVEDMHFRFAGPIVRQIEAVFLSDWAFATGRQTGVSRGEIAPAGSAACRSIENGPTRDTERLATLVQTAVASARRRVLIMTPYFLPGPALIGALQSAALRGLDVQIVLPSKNNLPFVEWASRHALGELMLRGVKIHYRPPPFAHTKLLVLDDDYALVGSPNLDPRSLRLNFELAVEIFDPAGVERLARHIENVLERSRAYTLADLRRRRWPARMRDSIFWLFSSYF</sequence>
<dbReference type="Pfam" id="PF13091">
    <property type="entry name" value="PLDc_2"/>
    <property type="match status" value="2"/>
</dbReference>
<keyword evidence="2" id="KW-1003">Cell membrane</keyword>
<evidence type="ECO:0000313" key="8">
    <source>
        <dbReference type="EMBL" id="MES1929412.1"/>
    </source>
</evidence>
<organism evidence="8 9">
    <name type="scientific">Salinisphaera dokdonensis CL-ES53</name>
    <dbReference type="NCBI Taxonomy" id="1304272"/>
    <lineage>
        <taxon>Bacteria</taxon>
        <taxon>Pseudomonadati</taxon>
        <taxon>Pseudomonadota</taxon>
        <taxon>Gammaproteobacteria</taxon>
        <taxon>Salinisphaerales</taxon>
        <taxon>Salinisphaeraceae</taxon>
        <taxon>Salinisphaera</taxon>
    </lineage>
</organism>
<protein>
    <submittedName>
        <fullName evidence="8">Phospholipase D/transphosphatidylase</fullName>
    </submittedName>
</protein>
<gene>
    <name evidence="8" type="ORF">SADO_09147</name>
</gene>
<dbReference type="InterPro" id="IPR027379">
    <property type="entry name" value="CLS_N"/>
</dbReference>